<dbReference type="EMBL" id="AZFW01000020">
    <property type="protein sequence ID" value="KRM29045.1"/>
    <property type="molecule type" value="Genomic_DNA"/>
</dbReference>
<organism evidence="3 4">
    <name type="scientific">Schleiferilactobacillus harbinensis DSM 16991</name>
    <dbReference type="NCBI Taxonomy" id="1122147"/>
    <lineage>
        <taxon>Bacteria</taxon>
        <taxon>Bacillati</taxon>
        <taxon>Bacillota</taxon>
        <taxon>Bacilli</taxon>
        <taxon>Lactobacillales</taxon>
        <taxon>Lactobacillaceae</taxon>
        <taxon>Schleiferilactobacillus</taxon>
    </lineage>
</organism>
<evidence type="ECO:0000313" key="4">
    <source>
        <dbReference type="Proteomes" id="UP000050949"/>
    </source>
</evidence>
<protein>
    <recommendedName>
        <fullName evidence="5">Surface layer protein A domain-containing protein</fullName>
    </recommendedName>
</protein>
<dbReference type="PATRIC" id="fig|1122147.4.peg.1249"/>
<feature type="chain" id="PRO_5006413272" description="Surface layer protein A domain-containing protein" evidence="2">
    <location>
        <begin position="40"/>
        <end position="837"/>
    </location>
</feature>
<dbReference type="NCBIfam" id="TIGR03715">
    <property type="entry name" value="KxYKxGKxW"/>
    <property type="match status" value="1"/>
</dbReference>
<dbReference type="Proteomes" id="UP000050949">
    <property type="component" value="Unassembled WGS sequence"/>
</dbReference>
<feature type="signal peptide" evidence="2">
    <location>
        <begin position="1"/>
        <end position="39"/>
    </location>
</feature>
<reference evidence="3 4" key="1">
    <citation type="journal article" date="2015" name="Genome Announc.">
        <title>Expanding the biotechnology potential of lactobacilli through comparative genomics of 213 strains and associated genera.</title>
        <authorList>
            <person name="Sun Z."/>
            <person name="Harris H.M."/>
            <person name="McCann A."/>
            <person name="Guo C."/>
            <person name="Argimon S."/>
            <person name="Zhang W."/>
            <person name="Yang X."/>
            <person name="Jeffery I.B."/>
            <person name="Cooney J.C."/>
            <person name="Kagawa T.F."/>
            <person name="Liu W."/>
            <person name="Song Y."/>
            <person name="Salvetti E."/>
            <person name="Wrobel A."/>
            <person name="Rasinkangas P."/>
            <person name="Parkhill J."/>
            <person name="Rea M.C."/>
            <person name="O'Sullivan O."/>
            <person name="Ritari J."/>
            <person name="Douillard F.P."/>
            <person name="Paul Ross R."/>
            <person name="Yang R."/>
            <person name="Briner A.E."/>
            <person name="Felis G.E."/>
            <person name="de Vos W.M."/>
            <person name="Barrangou R."/>
            <person name="Klaenhammer T.R."/>
            <person name="Caufield P.W."/>
            <person name="Cui Y."/>
            <person name="Zhang H."/>
            <person name="O'Toole P.W."/>
        </authorList>
    </citation>
    <scope>NUCLEOTIDE SEQUENCE [LARGE SCALE GENOMIC DNA]</scope>
    <source>
        <strain evidence="3 4">DSM 16991</strain>
    </source>
</reference>
<gene>
    <name evidence="3" type="ORF">FC91_GL001209</name>
</gene>
<evidence type="ECO:0000256" key="2">
    <source>
        <dbReference type="SAM" id="SignalP"/>
    </source>
</evidence>
<dbReference type="RefSeq" id="WP_027827766.1">
    <property type="nucleotide sequence ID" value="NZ_AUEH01000007.1"/>
</dbReference>
<keyword evidence="1 2" id="KW-0732">Signal</keyword>
<evidence type="ECO:0008006" key="5">
    <source>
        <dbReference type="Google" id="ProtNLM"/>
    </source>
</evidence>
<sequence length="837" mass="88698">MEKKDHYRLYKSGKRWLAALVVTVAAGAVLTTAGPTVQAAGTDDAAKVTAAEPASWETQLAALKSAVAAGNWGNLTVNNQTVSAVLAGVTDEASFNSVWSEVAQTIISNTVASKFAKPADQTAFIQAQSTNAQYAGKTNAEVLSEIIQSGAAAPDFGAVLNHLITYTTTEADQFQPATDDPVKTNKNNLTAFLQANSKIGQLLVEKKDGTTTTVTAIVAQAADADSLAQAWSAVAQAVITNEMQAKLNLPDTTSAASRNTMSKLLAAKANGATVANNQVLANVVAANTPSTENPELNVATAMGNICEAVDSAVANTQLAADWQENKDSLLAFLQSSNLGSLTAPTAGGSLTALVNGVQDTAGLTKAWGETAQAVLINEMQTKLGLADTTSVASRSKLADLLNTKSSDTHYSGDTNGDVFEKVIAANTPSAANPTPNFATLVTSLRSYVTDAVKAENLTGQSQVVIRDWANGVIINQRSTSVTSGQTIPLYAAAHDGLSFDSVKIDGVTQSTTNGTLNFSRTFSQSTTYYVDYYFIKSTGYTEKDARGTVYIKNTNGAALYSNMNMTAQITDRNLKQGTAWASYKKVYDAQGNVVGYNLGGQQYVKASDVQETPIGDVTTQTFNGVVSVINPWTPVYSDSAMTKQINNWTWDAGTCWQVFQKVFIDGKLAGYNLGGQQFIKANAVQESTTPSTPQQQIIPNSGVVSIISPYGARVYSDAAMTKDTGRVLPQGARYQYNNEVYTKGQLTAFNVGGNQFISVADIATQIPLYGGSGTFTVRYPANPRWGVAVLDSNLQVLKIIPAGTHWRSYGIGILSDGRTYYSLGGNQWVPTDYGFVQ</sequence>
<evidence type="ECO:0000313" key="3">
    <source>
        <dbReference type="EMBL" id="KRM29045.1"/>
    </source>
</evidence>
<proteinExistence type="predicted"/>
<dbReference type="AlphaFoldDB" id="A0A0R1XI05"/>
<evidence type="ECO:0000256" key="1">
    <source>
        <dbReference type="ARBA" id="ARBA00022729"/>
    </source>
</evidence>
<comment type="caution">
    <text evidence="3">The sequence shown here is derived from an EMBL/GenBank/DDBJ whole genome shotgun (WGS) entry which is preliminary data.</text>
</comment>
<accession>A0A0R1XI05</accession>
<dbReference type="Pfam" id="PF19258">
    <property type="entry name" value="KxYKxGKxW_sig"/>
    <property type="match status" value="1"/>
</dbReference>
<dbReference type="InterPro" id="IPR022263">
    <property type="entry name" value="KxYKxGKxW"/>
</dbReference>
<name>A0A0R1XI05_9LACO</name>